<gene>
    <name evidence="5" type="primary">Acey_s0064.g3549</name>
    <name evidence="5" type="synonym">Acey-Y53F4B.13</name>
    <name evidence="5" type="ORF">Y032_0064g3549</name>
</gene>
<comment type="caution">
    <text evidence="5">The sequence shown here is derived from an EMBL/GenBank/DDBJ whole genome shotgun (WGS) entry which is preliminary data.</text>
</comment>
<dbReference type="GO" id="GO:0005634">
    <property type="term" value="C:nucleus"/>
    <property type="evidence" value="ECO:0007669"/>
    <property type="project" value="UniProtKB-SubCell"/>
</dbReference>
<keyword evidence="1" id="KW-0489">Methyltransferase</keyword>
<dbReference type="STRING" id="53326.A0A016U0H1"/>
<organism evidence="5 6">
    <name type="scientific">Ancylostoma ceylanicum</name>
    <dbReference type="NCBI Taxonomy" id="53326"/>
    <lineage>
        <taxon>Eukaryota</taxon>
        <taxon>Metazoa</taxon>
        <taxon>Ecdysozoa</taxon>
        <taxon>Nematoda</taxon>
        <taxon>Chromadorea</taxon>
        <taxon>Rhabditida</taxon>
        <taxon>Rhabditina</taxon>
        <taxon>Rhabditomorpha</taxon>
        <taxon>Strongyloidea</taxon>
        <taxon>Ancylostomatidae</taxon>
        <taxon>Ancylostomatinae</taxon>
        <taxon>Ancylostoma</taxon>
    </lineage>
</organism>
<dbReference type="GO" id="GO:0003676">
    <property type="term" value="F:nucleic acid binding"/>
    <property type="evidence" value="ECO:0007669"/>
    <property type="project" value="UniProtKB-UniRule"/>
</dbReference>
<keyword evidence="1" id="KW-0507">mRNA processing</keyword>
<dbReference type="PROSITE" id="PS51613">
    <property type="entry name" value="SAM_MT_RRMJ"/>
    <property type="match status" value="1"/>
</dbReference>
<accession>A0A016U0H1</accession>
<keyword evidence="1" id="KW-0539">Nucleus</keyword>
<dbReference type="Pfam" id="PF01728">
    <property type="entry name" value="FtsJ"/>
    <property type="match status" value="1"/>
</dbReference>
<dbReference type="GO" id="GO:0005737">
    <property type="term" value="C:cytoplasm"/>
    <property type="evidence" value="ECO:0007669"/>
    <property type="project" value="TreeGrafter"/>
</dbReference>
<comment type="subcellular location">
    <subcellularLocation>
        <location evidence="1">Nucleus</location>
    </subcellularLocation>
</comment>
<protein>
    <recommendedName>
        <fullName evidence="1">Cap-specific mRNA (nucleoside-2'-O-)-methyltransferase 1</fullName>
        <ecNumber evidence="1">2.1.1.57</ecNumber>
    </recommendedName>
    <alternativeName>
        <fullName evidence="1">Cap1 2'O-ribose methyltransferase 1</fullName>
    </alternativeName>
</protein>
<dbReference type="GO" id="GO:0004483">
    <property type="term" value="F:methyltransferase cap1 activity"/>
    <property type="evidence" value="ECO:0007669"/>
    <property type="project" value="UniProtKB-UniRule"/>
</dbReference>
<feature type="compositionally biased region" description="Acidic residues" evidence="2">
    <location>
        <begin position="1"/>
        <end position="10"/>
    </location>
</feature>
<keyword evidence="1" id="KW-0949">S-adenosyl-L-methionine</keyword>
<feature type="region of interest" description="Disordered" evidence="2">
    <location>
        <begin position="1"/>
        <end position="90"/>
    </location>
</feature>
<feature type="compositionally biased region" description="Acidic residues" evidence="2">
    <location>
        <begin position="53"/>
        <end position="67"/>
    </location>
</feature>
<comment type="catalytic activity">
    <reaction evidence="1">
        <text>a 5'-end (N(7)-methyl 5'-triphosphoguanosine)-ribonucleoside in mRNA + S-adenosyl-L-methionine = a 5'-end (N(7)-methyl 5'-triphosphoguanosine)-(2'-O-methyl-ribonucleoside) in mRNA + S-adenosyl-L-homocysteine + H(+)</text>
        <dbReference type="Rhea" id="RHEA:67020"/>
        <dbReference type="Rhea" id="RHEA-COMP:17167"/>
        <dbReference type="Rhea" id="RHEA-COMP:17168"/>
        <dbReference type="ChEBI" id="CHEBI:15378"/>
        <dbReference type="ChEBI" id="CHEBI:57856"/>
        <dbReference type="ChEBI" id="CHEBI:59789"/>
        <dbReference type="ChEBI" id="CHEBI:156461"/>
        <dbReference type="ChEBI" id="CHEBI:167609"/>
        <dbReference type="EC" id="2.1.1.57"/>
    </reaction>
</comment>
<evidence type="ECO:0000256" key="1">
    <source>
        <dbReference type="RuleBase" id="RU368012"/>
    </source>
</evidence>
<dbReference type="InterPro" id="IPR050851">
    <property type="entry name" value="mRNA_Cap_2O-Ribose_MeTrfase"/>
</dbReference>
<dbReference type="PROSITE" id="PS50174">
    <property type="entry name" value="G_PATCH"/>
    <property type="match status" value="1"/>
</dbReference>
<dbReference type="EMBL" id="JARK01001400">
    <property type="protein sequence ID" value="EYC08824.1"/>
    <property type="molecule type" value="Genomic_DNA"/>
</dbReference>
<proteinExistence type="predicted"/>
<comment type="function">
    <text evidence="1">S-adenosyl-L-methionine-dependent methyltransferase that mediates RNA cap1 2'-O-ribose methylation to the 5'-cap structure of RNAs. Methylates the ribose of the first nucleotide of a m(7)GpppG-capped mRNA to produce m(7)GpppNmp (cap1).</text>
</comment>
<dbReference type="EC" id="2.1.1.57" evidence="1"/>
<dbReference type="SMART" id="SM00443">
    <property type="entry name" value="G_patch"/>
    <property type="match status" value="1"/>
</dbReference>
<dbReference type="PANTHER" id="PTHR16121">
    <property type="entry name" value="CAP-SPECIFIC MRNA (NUCLEOSIDE-2'-O-)-METHYLTRANSFERASE 1-RELATED"/>
    <property type="match status" value="1"/>
</dbReference>
<keyword evidence="6" id="KW-1185">Reference proteome</keyword>
<dbReference type="Pfam" id="PF01585">
    <property type="entry name" value="G-patch"/>
    <property type="match status" value="1"/>
</dbReference>
<feature type="compositionally biased region" description="Basic and acidic residues" evidence="2">
    <location>
        <begin position="16"/>
        <end position="35"/>
    </location>
</feature>
<evidence type="ECO:0000256" key="2">
    <source>
        <dbReference type="SAM" id="MobiDB-lite"/>
    </source>
</evidence>
<dbReference type="Proteomes" id="UP000024635">
    <property type="component" value="Unassembled WGS sequence"/>
</dbReference>
<dbReference type="Gene3D" id="3.40.50.12760">
    <property type="match status" value="1"/>
</dbReference>
<sequence length="909" mass="104628">MFAESSDSEPDAPSSGRDHRMSVLTKAKHEDLRETFDEEYDHYRGKRRRTDDSADGELSDSSTDETLESPPAAKIMATSEETDRTKPMSNAERMMAKMGYKEGKGLGKQKQGMVEPVALSTQRGRVGLGHEITKAVGRNFSETWDESKEDKTIEEHVVWLRECPESTRDWVVDNLEGSDWIQIAEKKTTIDDETEFCDGEILRAMIKSKDVFDVIPDRDLREARTRANPYETIGGAFFQNRAAMKVANMDKVFEWLFSAEVEDKLLNKNPLKSDRPTNNCDRETPLFYFADVCAGPGGFSEYMLWRKAFYNAKGFGFTLKGKDDFKLGKFTASSAYYFEPYYGKQGDGDVMNPENIDSLEEFIMKGTNDVGVDLMMADGGFSVEGQENIQEILSKRLYLCQLLVSLCIVKEGGVFFCKLFDVFTPFSAGLIYLMYVAYDQVTLHKPHTSRPANSERYIICKGLRKNYSDAIRDYLKRVNRQLDEFKKSNSSQDVSSIVPIETMRNDEAFCNYLTEHNERLAVRQSTYLQKYLTYAKNSSLIDKDQGTLRDDCLKYWLVPNKTLDRRERNAEKQQIDPDQYFGRFTRKVGVENQFSFQFYGREDFNARLPAFTANLLTERTVKELKYAEYSLNILSNRATTQPELLISTGDAVFVWKKHWERLDNHLMRIPDRTVLLVERATTYKLVDRRLETVAVDGLVRILDAAVINGDDVSGLIYSKRMEAAKKFCQALKLVVPKVRLGWGQHERFVVPPQLVTAEKFGFDQLAEVRRRFTRVRHSGEEVLVFEEHGHLLMCKAFRVARLLKESWKMGWSCSRHMLYAFCPQRPDLGSFFEPQWEERECCSSFWESAMPSKQVAGHAPMQYIWSWENSLLDNYGPRVILENDSHKSGPTVNSVMREVADTDEQCQKT</sequence>
<evidence type="ECO:0000313" key="6">
    <source>
        <dbReference type="Proteomes" id="UP000024635"/>
    </source>
</evidence>
<evidence type="ECO:0000313" key="5">
    <source>
        <dbReference type="EMBL" id="EYC08824.1"/>
    </source>
</evidence>
<keyword evidence="1" id="KW-0808">Transferase</keyword>
<dbReference type="InterPro" id="IPR025816">
    <property type="entry name" value="RrmJ-type_MeTrfase"/>
</dbReference>
<dbReference type="InterPro" id="IPR000467">
    <property type="entry name" value="G_patch_dom"/>
</dbReference>
<dbReference type="GO" id="GO:0016556">
    <property type="term" value="P:mRNA modification"/>
    <property type="evidence" value="ECO:0007669"/>
    <property type="project" value="UniProtKB-UniRule"/>
</dbReference>
<evidence type="ECO:0000259" key="3">
    <source>
        <dbReference type="PROSITE" id="PS50174"/>
    </source>
</evidence>
<reference evidence="6" key="1">
    <citation type="journal article" date="2015" name="Nat. Genet.">
        <title>The genome and transcriptome of the zoonotic hookworm Ancylostoma ceylanicum identify infection-specific gene families.</title>
        <authorList>
            <person name="Schwarz E.M."/>
            <person name="Hu Y."/>
            <person name="Antoshechkin I."/>
            <person name="Miller M.M."/>
            <person name="Sternberg P.W."/>
            <person name="Aroian R.V."/>
        </authorList>
    </citation>
    <scope>NUCLEOTIDE SEQUENCE</scope>
    <source>
        <strain evidence="6">HY135</strain>
    </source>
</reference>
<name>A0A016U0H1_9BILA</name>
<dbReference type="FunFam" id="3.40.50.12760:FF:000004">
    <property type="entry name" value="FtsJ-like methyltransferase"/>
    <property type="match status" value="1"/>
</dbReference>
<dbReference type="InterPro" id="IPR029063">
    <property type="entry name" value="SAM-dependent_MTases_sf"/>
</dbReference>
<dbReference type="OrthoDB" id="10251234at2759"/>
<feature type="domain" description="G-patch" evidence="3">
    <location>
        <begin position="87"/>
        <end position="133"/>
    </location>
</feature>
<dbReference type="InterPro" id="IPR002877">
    <property type="entry name" value="RNA_MeTrfase_FtsJ_dom"/>
</dbReference>
<dbReference type="AlphaFoldDB" id="A0A016U0H1"/>
<dbReference type="GO" id="GO:0032259">
    <property type="term" value="P:methylation"/>
    <property type="evidence" value="ECO:0007669"/>
    <property type="project" value="UniProtKB-KW"/>
</dbReference>
<evidence type="ECO:0000259" key="4">
    <source>
        <dbReference type="PROSITE" id="PS51613"/>
    </source>
</evidence>
<keyword evidence="1" id="KW-0506">mRNA capping</keyword>
<dbReference type="SUPFAM" id="SSF53335">
    <property type="entry name" value="S-adenosyl-L-methionine-dependent methyltransferases"/>
    <property type="match status" value="1"/>
</dbReference>
<feature type="domain" description="RrmJ-type SAM-dependent 2'-O-MTase" evidence="4">
    <location>
        <begin position="237"/>
        <end position="464"/>
    </location>
</feature>
<dbReference type="PANTHER" id="PTHR16121:SF0">
    <property type="entry name" value="CAP-SPECIFIC MRNA (NUCLEOSIDE-2'-O-)-METHYLTRANSFERASE 1"/>
    <property type="match status" value="1"/>
</dbReference>
<dbReference type="GO" id="GO:0006370">
    <property type="term" value="P:7-methylguanosine mRNA capping"/>
    <property type="evidence" value="ECO:0007669"/>
    <property type="project" value="UniProtKB-UniRule"/>
</dbReference>